<gene>
    <name evidence="1" type="ORF">D9756_002844</name>
</gene>
<evidence type="ECO:0000313" key="2">
    <source>
        <dbReference type="Proteomes" id="UP000559027"/>
    </source>
</evidence>
<reference evidence="1 2" key="1">
    <citation type="journal article" date="2020" name="ISME J.">
        <title>Uncovering the hidden diversity of litter-decomposition mechanisms in mushroom-forming fungi.</title>
        <authorList>
            <person name="Floudas D."/>
            <person name="Bentzer J."/>
            <person name="Ahren D."/>
            <person name="Johansson T."/>
            <person name="Persson P."/>
            <person name="Tunlid A."/>
        </authorList>
    </citation>
    <scope>NUCLEOTIDE SEQUENCE [LARGE SCALE GENOMIC DNA]</scope>
    <source>
        <strain evidence="1 2">CBS 146.42</strain>
    </source>
</reference>
<dbReference type="Proteomes" id="UP000559027">
    <property type="component" value="Unassembled WGS sequence"/>
</dbReference>
<organism evidence="1 2">
    <name type="scientific">Leucocoprinus leucothites</name>
    <dbReference type="NCBI Taxonomy" id="201217"/>
    <lineage>
        <taxon>Eukaryota</taxon>
        <taxon>Fungi</taxon>
        <taxon>Dikarya</taxon>
        <taxon>Basidiomycota</taxon>
        <taxon>Agaricomycotina</taxon>
        <taxon>Agaricomycetes</taxon>
        <taxon>Agaricomycetidae</taxon>
        <taxon>Agaricales</taxon>
        <taxon>Agaricineae</taxon>
        <taxon>Agaricaceae</taxon>
        <taxon>Leucocoprinus</taxon>
    </lineage>
</organism>
<keyword evidence="2" id="KW-1185">Reference proteome</keyword>
<sequence>MTAPSSLSIPLDIIEIVAEGLSTNRSTFQALALTCHEYLFICQRRLFRHVDLSESGGYLPRRLEALHEALVHHPEYLGSFIKTLTISLPDYLGYVSYVTRDPLLPSTLLSFSQLRALHITYFPLPKFPSESLIEGEWKELAQGLVSLLSLETLESVVFDSILELPIDLLGCLAFVKHLCIRHCFFASSSRIPSEFWSQRNSSSSISRNRLRSLTFEFCDSGTLRKFIEYVTENTSTIAVDGLENLVYNPWTELSCVLAVEILETCREELRELTWPLRPDGLLDNLRVDNLPSLEKFTILVDLDGDQPGNPLDTLLHLINSINSAQGSLFSPLAIHIRLINYTLPSPSRFLQLFDWMSLCDALSNLSKRRALRHLSIEFTCSCLWNPNFQTSGMGEDGFPPRDLCDFMGKMKKEGISTEVPIAKSSKAN</sequence>
<evidence type="ECO:0000313" key="1">
    <source>
        <dbReference type="EMBL" id="KAF5361869.1"/>
    </source>
</evidence>
<comment type="caution">
    <text evidence="1">The sequence shown here is derived from an EMBL/GenBank/DDBJ whole genome shotgun (WGS) entry which is preliminary data.</text>
</comment>
<name>A0A8H5LLU9_9AGAR</name>
<dbReference type="EMBL" id="JAACJO010000002">
    <property type="protein sequence ID" value="KAF5361869.1"/>
    <property type="molecule type" value="Genomic_DNA"/>
</dbReference>
<proteinExistence type="predicted"/>
<accession>A0A8H5LLU9</accession>
<dbReference type="OrthoDB" id="2869883at2759"/>
<dbReference type="AlphaFoldDB" id="A0A8H5LLU9"/>
<protein>
    <submittedName>
        <fullName evidence="1">Uncharacterized protein</fullName>
    </submittedName>
</protein>